<dbReference type="InterPro" id="IPR040256">
    <property type="entry name" value="At4g02000-like"/>
</dbReference>
<dbReference type="Proteomes" id="UP000593574">
    <property type="component" value="Unassembled WGS sequence"/>
</dbReference>
<dbReference type="AlphaFoldDB" id="A0A7J9B031"/>
<sequence length="242" mass="28210">MEDELANLHLAGEEEDAFQEDPNETDHHLQFCLLGTCLTNSVVHFQSLQNTMANLWHPIGGIAIINLGEKRYLFKFFYAIDIKRVLDGRLWFFNNHILLLHKLRLPDDPLTINLNYIVFWIQIHDLPPCLMSEQWLDEQDGSRLRFIGFYGNPDERLKGIFSVGWVTINVSIGDCEKVIRDYWEATSNNLPTKLEGLGKKLLVWNSSVQRNRKVHKQKLVDRMKELHDVEQTDDAIVELNEI</sequence>
<gene>
    <name evidence="2" type="ORF">Golax_020490</name>
</gene>
<dbReference type="EMBL" id="JABEZV010439203">
    <property type="protein sequence ID" value="MBA0729695.1"/>
    <property type="molecule type" value="Genomic_DNA"/>
</dbReference>
<name>A0A7J9B031_9ROSI</name>
<protein>
    <recommendedName>
        <fullName evidence="1">DUF4283 domain-containing protein</fullName>
    </recommendedName>
</protein>
<dbReference type="Pfam" id="PF14111">
    <property type="entry name" value="DUF4283"/>
    <property type="match status" value="1"/>
</dbReference>
<evidence type="ECO:0000313" key="2">
    <source>
        <dbReference type="EMBL" id="MBA0729695.1"/>
    </source>
</evidence>
<keyword evidence="3" id="KW-1185">Reference proteome</keyword>
<reference evidence="2 3" key="1">
    <citation type="journal article" date="2019" name="Genome Biol. Evol.">
        <title>Insights into the evolution of the New World diploid cottons (Gossypium, subgenus Houzingenia) based on genome sequencing.</title>
        <authorList>
            <person name="Grover C.E."/>
            <person name="Arick M.A. 2nd"/>
            <person name="Thrash A."/>
            <person name="Conover J.L."/>
            <person name="Sanders W.S."/>
            <person name="Peterson D.G."/>
            <person name="Frelichowski J.E."/>
            <person name="Scheffler J.A."/>
            <person name="Scheffler B.E."/>
            <person name="Wendel J.F."/>
        </authorList>
    </citation>
    <scope>NUCLEOTIDE SEQUENCE [LARGE SCALE GENOMIC DNA]</scope>
    <source>
        <strain evidence="2">4</strain>
        <tissue evidence="2">Leaf</tissue>
    </source>
</reference>
<dbReference type="InterPro" id="IPR025558">
    <property type="entry name" value="DUF4283"/>
</dbReference>
<dbReference type="PANTHER" id="PTHR31286">
    <property type="entry name" value="GLYCINE-RICH CELL WALL STRUCTURAL PROTEIN 1.8-LIKE"/>
    <property type="match status" value="1"/>
</dbReference>
<organism evidence="2 3">
    <name type="scientific">Gossypium laxum</name>
    <dbReference type="NCBI Taxonomy" id="34288"/>
    <lineage>
        <taxon>Eukaryota</taxon>
        <taxon>Viridiplantae</taxon>
        <taxon>Streptophyta</taxon>
        <taxon>Embryophyta</taxon>
        <taxon>Tracheophyta</taxon>
        <taxon>Spermatophyta</taxon>
        <taxon>Magnoliopsida</taxon>
        <taxon>eudicotyledons</taxon>
        <taxon>Gunneridae</taxon>
        <taxon>Pentapetalae</taxon>
        <taxon>rosids</taxon>
        <taxon>malvids</taxon>
        <taxon>Malvales</taxon>
        <taxon>Malvaceae</taxon>
        <taxon>Malvoideae</taxon>
        <taxon>Gossypium</taxon>
    </lineage>
</organism>
<feature type="domain" description="DUF4283" evidence="1">
    <location>
        <begin position="29"/>
        <end position="103"/>
    </location>
</feature>
<evidence type="ECO:0000313" key="3">
    <source>
        <dbReference type="Proteomes" id="UP000593574"/>
    </source>
</evidence>
<evidence type="ECO:0000259" key="1">
    <source>
        <dbReference type="Pfam" id="PF14111"/>
    </source>
</evidence>
<comment type="caution">
    <text evidence="2">The sequence shown here is derived from an EMBL/GenBank/DDBJ whole genome shotgun (WGS) entry which is preliminary data.</text>
</comment>
<proteinExistence type="predicted"/>
<accession>A0A7J9B031</accession>
<dbReference type="PANTHER" id="PTHR31286:SF153">
    <property type="entry name" value="DUF4283 DOMAIN PROTEIN"/>
    <property type="match status" value="1"/>
</dbReference>